<dbReference type="GO" id="GO:0005227">
    <property type="term" value="F:calcium-activated cation channel activity"/>
    <property type="evidence" value="ECO:0007669"/>
    <property type="project" value="InterPro"/>
</dbReference>
<evidence type="ECO:0000256" key="8">
    <source>
        <dbReference type="SAM" id="Phobius"/>
    </source>
</evidence>
<reference evidence="13" key="2">
    <citation type="journal article" date="2018" name="DNA Res.">
        <title>Comparative genome and transcriptome analyses reveal adaptations to opportunistic infections in woody plant degrading pathogens of Botryosphaeriaceae.</title>
        <authorList>
            <person name="Yan J.Y."/>
            <person name="Zhao W.S."/>
            <person name="Chen Z."/>
            <person name="Xing Q.K."/>
            <person name="Zhang W."/>
            <person name="Chethana K.W.T."/>
            <person name="Xue M.F."/>
            <person name="Xu J.P."/>
            <person name="Phillips A.J.L."/>
            <person name="Wang Y."/>
            <person name="Liu J.H."/>
            <person name="Liu M."/>
            <person name="Zhou Y."/>
            <person name="Jayawardena R.S."/>
            <person name="Manawasinghe I.S."/>
            <person name="Huang J.B."/>
            <person name="Qiao G.H."/>
            <person name="Fu C.Y."/>
            <person name="Guo F.F."/>
            <person name="Dissanayake A.J."/>
            <person name="Peng Y.L."/>
            <person name="Hyde K.D."/>
            <person name="Li X.H."/>
        </authorList>
    </citation>
    <scope>NUCLEOTIDE SEQUENCE</scope>
    <source>
        <strain evidence="13">CSS-01s</strain>
    </source>
</reference>
<dbReference type="EMBL" id="MDYX01000024">
    <property type="protein sequence ID" value="KAF9629395.1"/>
    <property type="molecule type" value="Genomic_DNA"/>
</dbReference>
<feature type="compositionally biased region" description="Basic and acidic residues" evidence="7">
    <location>
        <begin position="874"/>
        <end position="885"/>
    </location>
</feature>
<evidence type="ECO:0000259" key="9">
    <source>
        <dbReference type="Pfam" id="PF02714"/>
    </source>
</evidence>
<feature type="transmembrane region" description="Helical" evidence="8">
    <location>
        <begin position="398"/>
        <end position="421"/>
    </location>
</feature>
<dbReference type="PANTHER" id="PTHR13018:SF149">
    <property type="entry name" value="DOMAIN PROTEIN, PUTATIVE (AFU_ORTHOLOGUE AFUA_3G11660)-RELATED"/>
    <property type="match status" value="1"/>
</dbReference>
<keyword evidence="4 8" id="KW-0812">Transmembrane</keyword>
<dbReference type="GO" id="GO:0005886">
    <property type="term" value="C:plasma membrane"/>
    <property type="evidence" value="ECO:0007669"/>
    <property type="project" value="TreeGrafter"/>
</dbReference>
<gene>
    <name evidence="13" type="ORF">BFW01_g10598</name>
    <name evidence="12" type="ORF">DBV05_g336</name>
</gene>
<evidence type="ECO:0000313" key="14">
    <source>
        <dbReference type="Proteomes" id="UP000325902"/>
    </source>
</evidence>
<feature type="domain" description="CSC1/OSCA1-like cytosolic" evidence="11">
    <location>
        <begin position="215"/>
        <end position="381"/>
    </location>
</feature>
<feature type="transmembrane region" description="Helical" evidence="8">
    <location>
        <begin position="602"/>
        <end position="627"/>
    </location>
</feature>
<feature type="transmembrane region" description="Helical" evidence="8">
    <location>
        <begin position="441"/>
        <end position="461"/>
    </location>
</feature>
<dbReference type="Pfam" id="PF02714">
    <property type="entry name" value="RSN1_7TM"/>
    <property type="match status" value="1"/>
</dbReference>
<feature type="transmembrane region" description="Helical" evidence="8">
    <location>
        <begin position="40"/>
        <end position="62"/>
    </location>
</feature>
<dbReference type="InterPro" id="IPR003864">
    <property type="entry name" value="CSC1/OSCA1-like_7TM"/>
</dbReference>
<feature type="region of interest" description="Disordered" evidence="7">
    <location>
        <begin position="776"/>
        <end position="899"/>
    </location>
</feature>
<reference evidence="13" key="1">
    <citation type="submission" date="2016-08" db="EMBL/GenBank/DDBJ databases">
        <authorList>
            <person name="Yan J."/>
        </authorList>
    </citation>
    <scope>NUCLEOTIDE SEQUENCE</scope>
    <source>
        <strain evidence="13">CSS-01s</strain>
    </source>
</reference>
<evidence type="ECO:0000256" key="2">
    <source>
        <dbReference type="ARBA" id="ARBA00007779"/>
    </source>
</evidence>
<feature type="transmembrane region" description="Helical" evidence="8">
    <location>
        <begin position="656"/>
        <end position="676"/>
    </location>
</feature>
<feature type="compositionally biased region" description="Polar residues" evidence="7">
    <location>
        <begin position="856"/>
        <end position="873"/>
    </location>
</feature>
<organism evidence="12 14">
    <name type="scientific">Lasiodiplodia theobromae</name>
    <dbReference type="NCBI Taxonomy" id="45133"/>
    <lineage>
        <taxon>Eukaryota</taxon>
        <taxon>Fungi</taxon>
        <taxon>Dikarya</taxon>
        <taxon>Ascomycota</taxon>
        <taxon>Pezizomycotina</taxon>
        <taxon>Dothideomycetes</taxon>
        <taxon>Dothideomycetes incertae sedis</taxon>
        <taxon>Botryosphaeriales</taxon>
        <taxon>Botryosphaeriaceae</taxon>
        <taxon>Lasiodiplodia</taxon>
    </lineage>
</organism>
<accession>A0A5N5DUF6</accession>
<evidence type="ECO:0000259" key="11">
    <source>
        <dbReference type="Pfam" id="PF14703"/>
    </source>
</evidence>
<dbReference type="Pfam" id="PF14703">
    <property type="entry name" value="PHM7_cyt"/>
    <property type="match status" value="1"/>
</dbReference>
<keyword evidence="14" id="KW-1185">Reference proteome</keyword>
<evidence type="ECO:0000256" key="6">
    <source>
        <dbReference type="ARBA" id="ARBA00023136"/>
    </source>
</evidence>
<feature type="transmembrane region" description="Helical" evidence="8">
    <location>
        <begin position="164"/>
        <end position="190"/>
    </location>
</feature>
<feature type="domain" description="CSC1/OSCA1-like 7TM region" evidence="9">
    <location>
        <begin position="392"/>
        <end position="673"/>
    </location>
</feature>
<evidence type="ECO:0000256" key="5">
    <source>
        <dbReference type="ARBA" id="ARBA00022989"/>
    </source>
</evidence>
<reference evidence="12 14" key="3">
    <citation type="journal article" date="2019" name="Sci. Rep.">
        <title>A multi-omics analysis of the grapevine pathogen Lasiodiplodia theobromae reveals that temperature affects the expression of virulence- and pathogenicity-related genes.</title>
        <authorList>
            <person name="Felix C."/>
            <person name="Meneses R."/>
            <person name="Goncalves M.F.M."/>
            <person name="Tilleman L."/>
            <person name="Duarte A.S."/>
            <person name="Jorrin-Novo J.V."/>
            <person name="Van de Peer Y."/>
            <person name="Deforce D."/>
            <person name="Van Nieuwerburgh F."/>
            <person name="Esteves A.C."/>
            <person name="Alves A."/>
        </authorList>
    </citation>
    <scope>NUCLEOTIDE SEQUENCE [LARGE SCALE GENOMIC DNA]</scope>
    <source>
        <strain evidence="12 14">LA-SOL3</strain>
    </source>
</reference>
<dbReference type="PANTHER" id="PTHR13018">
    <property type="entry name" value="PROBABLE MEMBRANE PROTEIN DUF221-RELATED"/>
    <property type="match status" value="1"/>
</dbReference>
<evidence type="ECO:0000313" key="12">
    <source>
        <dbReference type="EMBL" id="KAB2581333.1"/>
    </source>
</evidence>
<dbReference type="Proteomes" id="UP000325902">
    <property type="component" value="Unassembled WGS sequence"/>
</dbReference>
<feature type="transmembrane region" description="Helical" evidence="8">
    <location>
        <begin position="682"/>
        <end position="702"/>
    </location>
</feature>
<dbReference type="EMBL" id="VCHE01000001">
    <property type="protein sequence ID" value="KAB2581333.1"/>
    <property type="molecule type" value="Genomic_DNA"/>
</dbReference>
<feature type="transmembrane region" description="Helical" evidence="8">
    <location>
        <begin position="126"/>
        <end position="144"/>
    </location>
</feature>
<keyword evidence="5 8" id="KW-1133">Transmembrane helix</keyword>
<comment type="subcellular location">
    <subcellularLocation>
        <location evidence="1">Membrane</location>
        <topology evidence="1">Multi-pass membrane protein</topology>
    </subcellularLocation>
</comment>
<keyword evidence="3" id="KW-0813">Transport</keyword>
<name>A0A5N5DUF6_9PEZI</name>
<dbReference type="InterPro" id="IPR032880">
    <property type="entry name" value="CSC1/OSCA1-like_N"/>
</dbReference>
<evidence type="ECO:0000259" key="10">
    <source>
        <dbReference type="Pfam" id="PF13967"/>
    </source>
</evidence>
<feature type="domain" description="CSC1/OSCA1-like N-terminal transmembrane" evidence="10">
    <location>
        <begin position="40"/>
        <end position="191"/>
    </location>
</feature>
<feature type="transmembrane region" description="Helical" evidence="8">
    <location>
        <begin position="488"/>
        <end position="507"/>
    </location>
</feature>
<comment type="similarity">
    <text evidence="2">Belongs to the CSC1 (TC 1.A.17) family.</text>
</comment>
<dbReference type="InterPro" id="IPR027815">
    <property type="entry name" value="CSC1/OSCA1-like_cyt"/>
</dbReference>
<dbReference type="Pfam" id="PF13967">
    <property type="entry name" value="RSN1_TM"/>
    <property type="match status" value="1"/>
</dbReference>
<keyword evidence="6 8" id="KW-0472">Membrane</keyword>
<dbReference type="Proteomes" id="UP000627934">
    <property type="component" value="Unassembled WGS sequence"/>
</dbReference>
<evidence type="ECO:0000256" key="3">
    <source>
        <dbReference type="ARBA" id="ARBA00022448"/>
    </source>
</evidence>
<evidence type="ECO:0000313" key="13">
    <source>
        <dbReference type="EMBL" id="KAF9629395.1"/>
    </source>
</evidence>
<sequence>MSWTRASTGSLLPRDGAESSTDTFLRLISNPFNTEVNESAFWSSLGYSVGAALLFALLFCLLRPYNSTVYAPRLKHADEKHAPPAVTKGVFAWVGPVVKTREQLLIEKVGIDATVFLRFTKMCRNILLILSVVGCGVYIPLNLVENAKNNVLGNVPTFMKFTPLGVWGKACWAHVLLSYIFDGVVCYFLWTNYKAVYKMRRDYFDSPEYQRSLHARTLMVTDISKSYRTDEGVCRILDEVKVTDGHPRGVIARNVKDLPQLIDQHENAVRELEEILAKYLKNPNYLPSKRPTCKTQKQDRAYTPGTKVDAIDYLTSRIKSLEIEIKEVRLTVDNRNALSYGFASYEGIDEAHQVAYAGRNKHPHKASVRLSPKPSDLIWANLPLTPAQRHGRAILNNIWVALLTVVWCIPNGLIAVFLANLSNLGLVWKDFQVELSANPKTWAAVQGIAAPLITTLFYFFLPSIFRRLSMNAGDYSKTSRERHVTHKLYSFFVFNNLLVFSLFSTAWKYAAAVIEAEKEISVWEALKAADPWANLMTAFCDVSPFWLNYLLQRNFGAAWDLSQLGNMAWGWAVRTFTSPTPRRLIELTAPPPFDYAAYYNYFLFYTTIALVFAPFQPLVLPVAAFYFSMDSYLKKYLLLYVFITKHESGGSFWRVLVNRVLFATFFANLVVLLFLIARKESYNQLMCMIPLLLLLGGTKWYFMRTFDDGMHYYSKGVKKDQEEGLPERKKRRDRVGVRFGHPALYKPLMTPMVHSKSQHLLAQVYRGRLEADTDGANTGYGDTFNMDDMSKTRPGKSAGPNAPFELVNDSQLDFENYRNRPEFREEFGGDGELYGRPSDMSRPGTPGTFTTGYGSDNGSRSGSPAFNSPYRGSQDSDRTFTEGDLHAGSSASGGATYPAGYHQPPVLGVSSVLANQPRSYSPLRRMSSEDLAGPAQVNNTNMMYNRDFSDVNLVGGAAPMGRAGGYSRLDGGTAPEILQEEQTSYDFFRRPRGNGMRDT</sequence>
<feature type="compositionally biased region" description="Low complexity" evidence="7">
    <location>
        <begin position="843"/>
        <end position="854"/>
    </location>
</feature>
<comment type="caution">
    <text evidence="12">The sequence shown here is derived from an EMBL/GenBank/DDBJ whole genome shotgun (WGS) entry which is preliminary data.</text>
</comment>
<evidence type="ECO:0000256" key="4">
    <source>
        <dbReference type="ARBA" id="ARBA00022692"/>
    </source>
</evidence>
<dbReference type="AlphaFoldDB" id="A0A5N5DUF6"/>
<dbReference type="InterPro" id="IPR045122">
    <property type="entry name" value="Csc1-like"/>
</dbReference>
<proteinExistence type="inferred from homology"/>
<feature type="compositionally biased region" description="Basic and acidic residues" evidence="7">
    <location>
        <begin position="815"/>
        <end position="827"/>
    </location>
</feature>
<protein>
    <submittedName>
        <fullName evidence="13">Duf221 domain protein</fullName>
    </submittedName>
</protein>
<evidence type="ECO:0000256" key="7">
    <source>
        <dbReference type="SAM" id="MobiDB-lite"/>
    </source>
</evidence>
<dbReference type="OrthoDB" id="2150324at2759"/>
<evidence type="ECO:0000256" key="1">
    <source>
        <dbReference type="ARBA" id="ARBA00004141"/>
    </source>
</evidence>